<feature type="compositionally biased region" description="Polar residues" evidence="1">
    <location>
        <begin position="1321"/>
        <end position="1331"/>
    </location>
</feature>
<feature type="region of interest" description="Disordered" evidence="1">
    <location>
        <begin position="2901"/>
        <end position="2939"/>
    </location>
</feature>
<dbReference type="GeneID" id="26907201"/>
<feature type="region of interest" description="Disordered" evidence="1">
    <location>
        <begin position="3255"/>
        <end position="3308"/>
    </location>
</feature>
<reference evidence="3 4" key="1">
    <citation type="submission" date="2015-07" db="EMBL/GenBank/DDBJ databases">
        <title>High-quality genome of monoxenous trypanosomatid Leptomonas pyrrhocoris.</title>
        <authorList>
            <person name="Flegontov P."/>
            <person name="Butenko A."/>
            <person name="Firsov S."/>
            <person name="Vlcek C."/>
            <person name="Logacheva M.D."/>
            <person name="Field M."/>
            <person name="Filatov D."/>
            <person name="Flegontova O."/>
            <person name="Gerasimov E."/>
            <person name="Jackson A.P."/>
            <person name="Kelly S."/>
            <person name="Opperdoes F."/>
            <person name="O'Reilly A."/>
            <person name="Votypka J."/>
            <person name="Yurchenko V."/>
            <person name="Lukes J."/>
        </authorList>
    </citation>
    <scope>NUCLEOTIDE SEQUENCE [LARGE SCALE GENOMIC DNA]</scope>
    <source>
        <strain evidence="3">H10</strain>
    </source>
</reference>
<feature type="compositionally biased region" description="Low complexity" evidence="1">
    <location>
        <begin position="3001"/>
        <end position="3017"/>
    </location>
</feature>
<feature type="compositionally biased region" description="Low complexity" evidence="1">
    <location>
        <begin position="1817"/>
        <end position="1826"/>
    </location>
</feature>
<feature type="region of interest" description="Disordered" evidence="1">
    <location>
        <begin position="162"/>
        <end position="181"/>
    </location>
</feature>
<feature type="region of interest" description="Disordered" evidence="1">
    <location>
        <begin position="1817"/>
        <end position="1845"/>
    </location>
</feature>
<feature type="region of interest" description="Disordered" evidence="1">
    <location>
        <begin position="1498"/>
        <end position="1518"/>
    </location>
</feature>
<feature type="compositionally biased region" description="Low complexity" evidence="1">
    <location>
        <begin position="256"/>
        <end position="265"/>
    </location>
</feature>
<feature type="compositionally biased region" description="Polar residues" evidence="1">
    <location>
        <begin position="2078"/>
        <end position="2087"/>
    </location>
</feature>
<sequence length="3308" mass="345250">MSSYWWPLGRTVTPPAAPPPTAGPATHDPTLTATPAASSSSTHAATSVADMRHLAQTAFHTSLENLLVEATKHRSLVLLRDAVQDTRQHHYDPLSLFNTLCIACSLLAERCGPGGATRSLSNAGSAAHAAVGGAIEEARKVLHSSGENARLAASAPGLPLAGSFGSTGDAPQHPPLPSSSQALHYRHHGAARNLLQQSIGDVGKLIALGLLPVTLPVGQRVADLVRELAFLPSAVTATTHTPSPRSTASPGATSNRPPTTQSLTRTPPPPPPLPHERDRSGASETAMNTVPVTSVHLVHDDPILVRLLQLTASAASACQLGSPALPELYGVLLLFYSGVAPLSMLEATCEATLTHHIHTVLAELRDNRGSGSEVATSMNHSNSTGGPTAASGAAVIAKALRGGDANAASSAASPSAAGTTAASPFTAQLHGVAFVKDICRLMVGARTRWLHLSLQRSSAQRSGEGAAASFRHAPAVRKANSASSSMAAVTASVVAAAADLERQQQQYCSLHGTPLTTAIASGNGEAFTESLSDLNIALGGRSGGGGGALDSPASLALSASVAAATAETARQASVMEYVPERLRVFLMQAVALFFKEQSRATSSTQPPALSSTGAAAQAVEGGQHAPLSDSPLYVQCLNDCLFSVALWGMYEMDITVPMQPPPPLFVEVMQQQYTASRPSVVCSLELFTCTQQLALVTVSANLASMTNSAQILMEAHERLLQRLYRKRKLRGSSPSPVLGGGAIRNDNVKDGSCVEARDAYAERLSQAAIAVLTLWRKTLTGSSLLWALQQLRSARLGADAAVVAASSDAQDRSSPNMRMGMPSFSSTSVSGCGGAAASFFNERHRQSSSVDSSTGDYASDGDVDSVGRGKRRAAEGHRPPRGGSAEEDVEEEEEEMLSSADGEGEQEDSDHDSADPSNPPRHSVSTSPAARGVRFLHRPQPLTLQRTAAVDAYSDAENSQDDAGGVGSPRLEMAPLARLVISVAKLIMAYMQAAPRASSPSLGRVPNSTGSDEAVAVETAGSTATLSSVTPPAHAAHGLPGDDIAPDVRVSDDTGAGAKESNAAVPKKRRAPRIPVLPFCLGASPPTVYQCLTEAISFLTVFGQYFCQLAERQSDVVGEEALKREQVARRCSSWLLDVHPYLLRCGALCLRCLRYEEDVLPVALKGIGYWVQVSCALQLTEQRDAYLALLVQALQLPDPVVGHLIALSPPSSLTSNSSAGVAAGTTTTATALSPNVATVVLEALLALHDRCAARERIVPGSVAAAALSIGGFRDPSPAGHGHRRGGAAAAASMASWGVGWLRRRRHASGGSGRTTGVAHSRTVSPSQSKVQSGSHTSAAAAAGGTRSEGQEHRPTSSAQPPPLSWRSPAVQHVVVLGVCRLQHKILVMKTLHVIANALGAELDGGLALLSRGTALTEPLLHMLKRLLTWIEETSVEREQQEQLLSDALHLRDALRSLCVNNTCRLSYAQLNVFFAGLVNGTVALSPSAPEAKKAVGIAPSRHSSSAEVDNEEADVGSDVGFPQDELRNTSESASPCTIAYAGLPRHDPQGCADQWVLTSECLCLSLLAMLPFTEQRSGEMNTAAAVPARPNEMNTSSRSNNNSGVSPEGALGAQAVQQQQRQRSGALMRALRLWQLETDMCRYVMDPQRVTHWGITLVTSAAAHRRVLLLTCTGQTRPTQQVLDSLAGTVPFPALSEDETRVMEVTLTTVVDHVAAVAAQLCRSAARRRSAVERDEAAAAVMSGNSATSFAREGPMGGRYPGGAVGPGSSGGVNINSAVALSYQAVQSSALVLTAGPFAGAPLIQVTNTLFATPAGAPSSTAAAAGKDAQSLRNNTSSGSGSRTPLPSSLLPFVQADASLSTAAIVYSLQRAVQTFAMRNTYAAAHHHRDVGSPLTGMVNTTVSSRVSQSGGGVVVSLDPLEQLLASPFALLDDVYQQWSQPQRVFTALKEGSGNQTVRLREDSTAQGAASTTKGASAEATAAGAFSLLQQPGDAQRSIDNSPPTSPVKEAVRTVPETAAAAAVVAEAVPPLLTSAATAVLTAAVKVVQTYGEDIDGAAWEPILSLLQRTAAAFPTLTGQGTTEARTSSGGSGVRGGAKPEGTSSAQAVESLNTAFRALESIQHNHIPRLKVEGLHRLVVCIGAFTVHRVDGGVPGERKLHINLSAVQLLWSTADYLAAFSGENGSGGGHMERQNDASAIIGAGFGYGGEGAADNFELMHDSGDGGGTFSTGHVAAGAAHTPTSQQDRLWCSLLWQLRNGCLDDRQEIRQSAMQTLFALVQNYGWRFSWTCWRCVLHDVLLPLIEVVAAATVLCATPASADGPAVINMASGPTSTPVTSTAAAASTTTAITQDAVVQLLLKAFTEQPAQLEEVRVTLYDAGSRLFVTHYANMQAALRSSLPSSAGVGNDEADHLAYATAPAGVSTTFQAGNTGDTGEATRVLEAFLRLCGDVCVVVRGTSGEPSAMAAVHALHGLLVELPGDGLYPLGVHLAWCALERLLYRGDEPGDRVGRPPPQHHHTPAEAPSSSSSSFPSPSPFAHTETKQCTLAVVAAIVAALCDSFRMQRMMAAPVATASAAAADMREESDPKYSGNPQALAATDRSPGGYSGGGLADRVSSYISGMGSKFSKSGTNTSRSARTSPDAQRSSSQAQYFTRLLFVLQAVTRCNAVVSSYYFPSKPQTTLLEGVIAVWPTLTSREARMLWGEVLLPAFPAAEDLQRFVLQDVTTATKETAGNNHNTTSPDAPSTSVTTTIAAAASRPPPLRVTLKTMMPPGSHPSYLSAVMDTMRQLLLLHMGIVPTSPNAAPAIEEAAAAAAATTTSTAGAVEDRTRLLFMAPSTVDVAGTLLLLHLASPAVLAGPPRAGSGGVLFTLPPMFLQECTDLLQFTLWGPVLSRAPVTEREHDGVPSSSSSSGGGAGGLGLGLGLDTRRTASPEVDGSLPAAARCRREGVEALCRVFERFLAATSTVVRFLDASSSRVSPRVSAAATPLPQSPPPPQQPSSSVSSSSTATPAPASNATVTITTTTVPQHVTASLQSLDSLVDTLGEVVRVVMEQHEDVEAATEAITALSLASTAEGLALARVAKRSLALLQRWADAVVGAASPASARHRSDSVDSASFPASHRAADGAALPVGHPLEGLASRSQLQDVARASMETRNRAIMKQYGENPDDASVSALLIDTLRDMLRVAQKDVGTAEDDRHEAYSLEQWDGVMPELLQLVACCSKEPTRSAGAMTREKEVRETLSSILAVLHERRRQRGRSPCTTARRSSNNINSSSSQVTSHASMVPQQQLKRTTATKSEEAMSII</sequence>
<feature type="compositionally biased region" description="Low complexity" evidence="1">
    <location>
        <begin position="23"/>
        <end position="45"/>
    </location>
</feature>
<dbReference type="RefSeq" id="XP_015655975.1">
    <property type="nucleotide sequence ID" value="XM_015805362.1"/>
</dbReference>
<feature type="compositionally biased region" description="Polar residues" evidence="1">
    <location>
        <begin position="3280"/>
        <end position="3299"/>
    </location>
</feature>
<feature type="compositionally biased region" description="Polar residues" evidence="1">
    <location>
        <begin position="237"/>
        <end position="255"/>
    </location>
</feature>
<feature type="region of interest" description="Disordered" evidence="1">
    <location>
        <begin position="2627"/>
        <end position="2646"/>
    </location>
</feature>
<dbReference type="OrthoDB" id="294853at2759"/>
<feature type="region of interest" description="Disordered" evidence="1">
    <location>
        <begin position="1588"/>
        <end position="1619"/>
    </location>
</feature>
<name>A0A0M9FWV2_LEPPY</name>
<organism evidence="3 4">
    <name type="scientific">Leptomonas pyrrhocoris</name>
    <name type="common">Firebug parasite</name>
    <dbReference type="NCBI Taxonomy" id="157538"/>
    <lineage>
        <taxon>Eukaryota</taxon>
        <taxon>Discoba</taxon>
        <taxon>Euglenozoa</taxon>
        <taxon>Kinetoplastea</taxon>
        <taxon>Metakinetoplastina</taxon>
        <taxon>Trypanosomatida</taxon>
        <taxon>Trypanosomatidae</taxon>
        <taxon>Leishmaniinae</taxon>
        <taxon>Leptomonas</taxon>
    </lineage>
</organism>
<dbReference type="Pfam" id="PF16206">
    <property type="entry name" value="Mon2_C"/>
    <property type="match status" value="1"/>
</dbReference>
<evidence type="ECO:0000313" key="3">
    <source>
        <dbReference type="EMBL" id="KPA77536.1"/>
    </source>
</evidence>
<feature type="compositionally biased region" description="Low complexity" evidence="1">
    <location>
        <begin position="3270"/>
        <end position="3279"/>
    </location>
</feature>
<accession>A0A0M9FWV2</accession>
<feature type="region of interest" description="Disordered" evidence="1">
    <location>
        <begin position="2506"/>
        <end position="2538"/>
    </location>
</feature>
<feature type="compositionally biased region" description="Low complexity" evidence="1">
    <location>
        <begin position="1332"/>
        <end position="1345"/>
    </location>
</feature>
<feature type="region of interest" description="Disordered" evidence="1">
    <location>
        <begin position="368"/>
        <end position="389"/>
    </location>
</feature>
<feature type="compositionally biased region" description="Gly residues" evidence="1">
    <location>
        <begin position="2914"/>
        <end position="2925"/>
    </location>
</feature>
<feature type="compositionally biased region" description="Polar residues" evidence="1">
    <location>
        <begin position="1592"/>
        <end position="1605"/>
    </location>
</feature>
<protein>
    <recommendedName>
        <fullName evidence="2">Mon2 C-terminal domain-containing protein</fullName>
    </recommendedName>
</protein>
<feature type="region of interest" description="Disordered" evidence="1">
    <location>
        <begin position="2078"/>
        <end position="2107"/>
    </location>
</feature>
<keyword evidence="4" id="KW-1185">Reference proteome</keyword>
<feature type="region of interest" description="Disordered" evidence="1">
    <location>
        <begin position="2584"/>
        <end position="2607"/>
    </location>
</feature>
<evidence type="ECO:0000313" key="4">
    <source>
        <dbReference type="Proteomes" id="UP000037923"/>
    </source>
</evidence>
<feature type="compositionally biased region" description="Polar residues" evidence="1">
    <location>
        <begin position="369"/>
        <end position="382"/>
    </location>
</feature>
<dbReference type="Proteomes" id="UP000037923">
    <property type="component" value="Unassembled WGS sequence"/>
</dbReference>
<feature type="region of interest" description="Disordered" evidence="1">
    <location>
        <begin position="1306"/>
        <end position="1364"/>
    </location>
</feature>
<gene>
    <name evidence="3" type="ORF">ABB37_06915</name>
</gene>
<feature type="region of interest" description="Disordered" evidence="1">
    <location>
        <begin position="237"/>
        <end position="285"/>
    </location>
</feature>
<feature type="compositionally biased region" description="Polar residues" evidence="1">
    <location>
        <begin position="847"/>
        <end position="856"/>
    </location>
</feature>
<feature type="region of interest" description="Disordered" evidence="1">
    <location>
        <begin position="806"/>
        <end position="828"/>
    </location>
</feature>
<feature type="compositionally biased region" description="Polar residues" evidence="1">
    <location>
        <begin position="1020"/>
        <end position="1030"/>
    </location>
</feature>
<feature type="domain" description="Mon2 C-terminal" evidence="2">
    <location>
        <begin position="2244"/>
        <end position="2310"/>
    </location>
</feature>
<evidence type="ECO:0000259" key="2">
    <source>
        <dbReference type="Pfam" id="PF16206"/>
    </source>
</evidence>
<dbReference type="VEuPathDB" id="TriTrypDB:LpyrH10_16_0970"/>
<feature type="compositionally biased region" description="Polar residues" evidence="1">
    <location>
        <begin position="998"/>
        <end position="1011"/>
    </location>
</feature>
<feature type="region of interest" description="Disordered" evidence="1">
    <location>
        <begin position="14"/>
        <end position="45"/>
    </location>
</feature>
<feature type="compositionally biased region" description="Acidic residues" evidence="1">
    <location>
        <begin position="885"/>
        <end position="910"/>
    </location>
</feature>
<comment type="caution">
    <text evidence="3">The sequence shown here is derived from an EMBL/GenBank/DDBJ whole genome shotgun (WGS) entry which is preliminary data.</text>
</comment>
<proteinExistence type="predicted"/>
<dbReference type="PANTHER" id="PTHR24216">
    <property type="entry name" value="PAXILLIN-RELATED"/>
    <property type="match status" value="1"/>
</dbReference>
<dbReference type="EMBL" id="LGTL01000016">
    <property type="protein sequence ID" value="KPA77536.1"/>
    <property type="molecule type" value="Genomic_DNA"/>
</dbReference>
<dbReference type="OMA" id="QHNHIPR"/>
<evidence type="ECO:0000256" key="1">
    <source>
        <dbReference type="SAM" id="MobiDB-lite"/>
    </source>
</evidence>
<feature type="region of interest" description="Disordered" evidence="1">
    <location>
        <begin position="2984"/>
        <end position="3017"/>
    </location>
</feature>
<feature type="region of interest" description="Disordered" evidence="1">
    <location>
        <begin position="846"/>
        <end position="942"/>
    </location>
</feature>
<dbReference type="InterPro" id="IPR032817">
    <property type="entry name" value="Mon2_C"/>
</dbReference>
<feature type="compositionally biased region" description="Polar residues" evidence="1">
    <location>
        <begin position="1831"/>
        <end position="1845"/>
    </location>
</feature>
<feature type="region of interest" description="Disordered" evidence="1">
    <location>
        <begin position="995"/>
        <end position="1069"/>
    </location>
</feature>